<dbReference type="PANTHER" id="PTHR15462:SF19">
    <property type="entry name" value="PEPTIDASE S1 DOMAIN-CONTAINING PROTEIN"/>
    <property type="match status" value="1"/>
</dbReference>
<dbReference type="InterPro" id="IPR018114">
    <property type="entry name" value="TRYPSIN_HIS"/>
</dbReference>
<dbReference type="Proteomes" id="UP000094094">
    <property type="component" value="Chromosome"/>
</dbReference>
<dbReference type="PANTHER" id="PTHR15462">
    <property type="entry name" value="SERINE PROTEASE"/>
    <property type="match status" value="1"/>
</dbReference>
<proteinExistence type="predicted"/>
<dbReference type="SUPFAM" id="SSF50494">
    <property type="entry name" value="Trypsin-like serine proteases"/>
    <property type="match status" value="1"/>
</dbReference>
<organism evidence="3 4">
    <name type="scientific">Streptomyces lydicus</name>
    <dbReference type="NCBI Taxonomy" id="47763"/>
    <lineage>
        <taxon>Bacteria</taxon>
        <taxon>Bacillati</taxon>
        <taxon>Actinomycetota</taxon>
        <taxon>Actinomycetes</taxon>
        <taxon>Kitasatosporales</taxon>
        <taxon>Streptomycetaceae</taxon>
        <taxon>Streptomyces</taxon>
    </lineage>
</organism>
<feature type="region of interest" description="Disordered" evidence="2">
    <location>
        <begin position="108"/>
        <end position="130"/>
    </location>
</feature>
<gene>
    <name evidence="3" type="ORF">SL103_07800</name>
</gene>
<evidence type="ECO:0000313" key="4">
    <source>
        <dbReference type="Proteomes" id="UP000094094"/>
    </source>
</evidence>
<evidence type="ECO:0000256" key="2">
    <source>
        <dbReference type="SAM" id="MobiDB-lite"/>
    </source>
</evidence>
<keyword evidence="4" id="KW-1185">Reference proteome</keyword>
<dbReference type="Gene3D" id="2.40.10.10">
    <property type="entry name" value="Trypsin-like serine proteases"/>
    <property type="match status" value="2"/>
</dbReference>
<dbReference type="PROSITE" id="PS00134">
    <property type="entry name" value="TRYPSIN_HIS"/>
    <property type="match status" value="1"/>
</dbReference>
<dbReference type="AlphaFoldDB" id="A0A1D7VWH1"/>
<protein>
    <submittedName>
        <fullName evidence="3">Peptidase</fullName>
    </submittedName>
</protein>
<dbReference type="KEGG" id="slc:SL103_07800"/>
<dbReference type="GO" id="GO:0004252">
    <property type="term" value="F:serine-type endopeptidase activity"/>
    <property type="evidence" value="ECO:0007669"/>
    <property type="project" value="InterPro"/>
</dbReference>
<dbReference type="InterPro" id="IPR009003">
    <property type="entry name" value="Peptidase_S1_PA"/>
</dbReference>
<sequence>MSAVDGTAKARTGAGSRAALGTLTAAGTLLALLLPTGPAGAAAPHGGHRSPAPRAALDAFWTADRMRAATPLDLAAPANGPGASAARRAGGAVPHGAPLTVPPTLPRLPRLPDIPAPAAPSAGVLPQAGGPWTGQGAVTTTTGRVFFTYQGRTASCSGDAVTSGNKSTVLTAGHCVKLQGAWHTNWVFVPGYHDGQAPYGKWAASSTLSTPQWTASEDINYDVGAAVVAPLDGKKLTDVVGGQGLSFNSGYNKAMYAFGFPAAAPYDGTKLIYCSGTTLKDPLFSNDHGLACNMTGGSSGGPWFTSFDEKTGTGLQSSVNSFGYQFLPNTMFGPYFGEDAKALYDKAQAS</sequence>
<keyword evidence="1" id="KW-0732">Signal</keyword>
<reference evidence="3 4" key="1">
    <citation type="submission" date="2016-09" db="EMBL/GenBank/DDBJ databases">
        <title>Complete genome sequencing of Streptomyces lydicus 103 and metabolic pathways analysis of antibiotic biosynthesis.</title>
        <authorList>
            <person name="Jia N."/>
            <person name="Ding M.-Z."/>
            <person name="Gao F."/>
            <person name="Yuan Y.-J."/>
        </authorList>
    </citation>
    <scope>NUCLEOTIDE SEQUENCE [LARGE SCALE GENOMIC DNA]</scope>
    <source>
        <strain evidence="3 4">103</strain>
    </source>
</reference>
<dbReference type="GO" id="GO:0006508">
    <property type="term" value="P:proteolysis"/>
    <property type="evidence" value="ECO:0007669"/>
    <property type="project" value="InterPro"/>
</dbReference>
<name>A0A1D7VWH1_9ACTN</name>
<accession>A0A1D7VWH1</accession>
<dbReference type="InterPro" id="IPR050966">
    <property type="entry name" value="Glutamyl_endopeptidase"/>
</dbReference>
<evidence type="ECO:0000256" key="1">
    <source>
        <dbReference type="ARBA" id="ARBA00022729"/>
    </source>
</evidence>
<dbReference type="InterPro" id="IPR043504">
    <property type="entry name" value="Peptidase_S1_PA_chymotrypsin"/>
</dbReference>
<dbReference type="EMBL" id="CP017157">
    <property type="protein sequence ID" value="AOP51054.1"/>
    <property type="molecule type" value="Genomic_DNA"/>
</dbReference>
<evidence type="ECO:0000313" key="3">
    <source>
        <dbReference type="EMBL" id="AOP51054.1"/>
    </source>
</evidence>